<dbReference type="RefSeq" id="WP_343852654.1">
    <property type="nucleotide sequence ID" value="NZ_BAAAFI010000035.1"/>
</dbReference>
<name>A0ABN1N2G3_9BACT</name>
<dbReference type="InterPro" id="IPR009056">
    <property type="entry name" value="Cyt_c-like_dom"/>
</dbReference>
<dbReference type="EMBL" id="BAAAFI010000035">
    <property type="protein sequence ID" value="GAA0879837.1"/>
    <property type="molecule type" value="Genomic_DNA"/>
</dbReference>
<evidence type="ECO:0000256" key="5">
    <source>
        <dbReference type="SAM" id="MobiDB-lite"/>
    </source>
</evidence>
<sequence>MSPKRTEMNSFLPDSPVRFRRMWVNCALGFFFIAALIGLTMRAFPLWDIPYFDYRNLLHTHSHIALLGWGFLMLSGGIVFSLASSSAELRRFTWLFVAAVISILGMLFSFPFQGYGGYSIAFSSLHVLVSYGFIYQIHAMLRKENSTPGIRLIRLAIWSQLVSTFGLWALGPVNIQLGKMHEFSLMCVQWFLHFQLNGWMVFGVLGLIFIQFEKSGHSFRWAKYQEMLLLASLILTYALAVTWAAPSPLAFQVNSLAVILQFVAYFFLMKAMFEGLRKVSMVPMAKLLLQLAAVSLLLKASFQLLLVLPSVAVISYTIRMYVIGFLHLVLLGVMSFGVFGLAVQKDWLPNHLLTRLGLWFLIAGFSFSELLLFGQGTLVWMQLGFLEHYHVCLFLASGLLPIGLGLLMIQVFTFKIPLQKPIKNQINFKTNKTLLMKSALLWSLGISMMLLTACGGSSEQTAASSESATASPQAASSDPKGIGEVKSVDLGTGINPTLAEEGQAIVDMKCTACHQLNDKRLVGPGFQGVTNRRRPEWIINMITNVDVMLDQDATAQKLLEECLTRMPNQNLSQADARGILEFMRRNDEEKAGQRDAAVN</sequence>
<keyword evidence="6" id="KW-1133">Transmembrane helix</keyword>
<evidence type="ECO:0000256" key="1">
    <source>
        <dbReference type="ARBA" id="ARBA00022617"/>
    </source>
</evidence>
<feature type="transmembrane region" description="Helical" evidence="6">
    <location>
        <begin position="356"/>
        <end position="381"/>
    </location>
</feature>
<keyword evidence="3 4" id="KW-0408">Iron</keyword>
<dbReference type="Proteomes" id="UP001500469">
    <property type="component" value="Unassembled WGS sequence"/>
</dbReference>
<feature type="transmembrane region" description="Helical" evidence="6">
    <location>
        <begin position="118"/>
        <end position="140"/>
    </location>
</feature>
<feature type="compositionally biased region" description="Low complexity" evidence="5">
    <location>
        <begin position="462"/>
        <end position="477"/>
    </location>
</feature>
<comment type="caution">
    <text evidence="8">The sequence shown here is derived from an EMBL/GenBank/DDBJ whole genome shotgun (WGS) entry which is preliminary data.</text>
</comment>
<feature type="transmembrane region" description="Helical" evidence="6">
    <location>
        <begin position="288"/>
        <end position="314"/>
    </location>
</feature>
<feature type="domain" description="Cytochrome c" evidence="7">
    <location>
        <begin position="497"/>
        <end position="587"/>
    </location>
</feature>
<keyword evidence="2 4" id="KW-0479">Metal-binding</keyword>
<dbReference type="Pfam" id="PF00034">
    <property type="entry name" value="Cytochrom_C"/>
    <property type="match status" value="1"/>
</dbReference>
<evidence type="ECO:0000313" key="9">
    <source>
        <dbReference type="Proteomes" id="UP001500469"/>
    </source>
</evidence>
<keyword evidence="6" id="KW-0812">Transmembrane</keyword>
<feature type="transmembrane region" description="Helical" evidence="6">
    <location>
        <begin position="393"/>
        <end position="414"/>
    </location>
</feature>
<dbReference type="PROSITE" id="PS51007">
    <property type="entry name" value="CYTC"/>
    <property type="match status" value="1"/>
</dbReference>
<accession>A0ABN1N2G3</accession>
<evidence type="ECO:0000259" key="7">
    <source>
        <dbReference type="PROSITE" id="PS51007"/>
    </source>
</evidence>
<proteinExistence type="predicted"/>
<dbReference type="SUPFAM" id="SSF46626">
    <property type="entry name" value="Cytochrome c"/>
    <property type="match status" value="1"/>
</dbReference>
<keyword evidence="6" id="KW-0472">Membrane</keyword>
<keyword evidence="9" id="KW-1185">Reference proteome</keyword>
<feature type="transmembrane region" description="Helical" evidence="6">
    <location>
        <begin position="190"/>
        <end position="212"/>
    </location>
</feature>
<organism evidence="8 9">
    <name type="scientific">Algoriphagus jejuensis</name>
    <dbReference type="NCBI Taxonomy" id="419934"/>
    <lineage>
        <taxon>Bacteria</taxon>
        <taxon>Pseudomonadati</taxon>
        <taxon>Bacteroidota</taxon>
        <taxon>Cytophagia</taxon>
        <taxon>Cytophagales</taxon>
        <taxon>Cyclobacteriaceae</taxon>
        <taxon>Algoriphagus</taxon>
    </lineage>
</organism>
<keyword evidence="1 4" id="KW-0349">Heme</keyword>
<feature type="transmembrane region" description="Helical" evidence="6">
    <location>
        <begin position="92"/>
        <end position="112"/>
    </location>
</feature>
<evidence type="ECO:0000256" key="6">
    <source>
        <dbReference type="SAM" id="Phobius"/>
    </source>
</evidence>
<gene>
    <name evidence="8" type="ORF">GCM10009119_28060</name>
</gene>
<evidence type="ECO:0000256" key="3">
    <source>
        <dbReference type="ARBA" id="ARBA00023004"/>
    </source>
</evidence>
<evidence type="ECO:0000256" key="4">
    <source>
        <dbReference type="PROSITE-ProRule" id="PRU00433"/>
    </source>
</evidence>
<dbReference type="InterPro" id="IPR036909">
    <property type="entry name" value="Cyt_c-like_dom_sf"/>
</dbReference>
<feature type="transmembrane region" description="Helical" evidence="6">
    <location>
        <begin position="320"/>
        <end position="344"/>
    </location>
</feature>
<protein>
    <recommendedName>
        <fullName evidence="7">Cytochrome c domain-containing protein</fullName>
    </recommendedName>
</protein>
<feature type="transmembrane region" description="Helical" evidence="6">
    <location>
        <begin position="21"/>
        <end position="44"/>
    </location>
</feature>
<evidence type="ECO:0000256" key="2">
    <source>
        <dbReference type="ARBA" id="ARBA00022723"/>
    </source>
</evidence>
<dbReference type="Gene3D" id="1.10.760.10">
    <property type="entry name" value="Cytochrome c-like domain"/>
    <property type="match status" value="1"/>
</dbReference>
<reference evidence="8 9" key="1">
    <citation type="journal article" date="2019" name="Int. J. Syst. Evol. Microbiol.">
        <title>The Global Catalogue of Microorganisms (GCM) 10K type strain sequencing project: providing services to taxonomists for standard genome sequencing and annotation.</title>
        <authorList>
            <consortium name="The Broad Institute Genomics Platform"/>
            <consortium name="The Broad Institute Genome Sequencing Center for Infectious Disease"/>
            <person name="Wu L."/>
            <person name="Ma J."/>
        </authorList>
    </citation>
    <scope>NUCLEOTIDE SEQUENCE [LARGE SCALE GENOMIC DNA]</scope>
    <source>
        <strain evidence="8 9">JCM 16112</strain>
    </source>
</reference>
<feature type="transmembrane region" description="Helical" evidence="6">
    <location>
        <begin position="249"/>
        <end position="268"/>
    </location>
</feature>
<feature type="transmembrane region" description="Helical" evidence="6">
    <location>
        <begin position="64"/>
        <end position="83"/>
    </location>
</feature>
<feature type="transmembrane region" description="Helical" evidence="6">
    <location>
        <begin position="224"/>
        <end position="243"/>
    </location>
</feature>
<evidence type="ECO:0000313" key="8">
    <source>
        <dbReference type="EMBL" id="GAA0879837.1"/>
    </source>
</evidence>
<feature type="region of interest" description="Disordered" evidence="5">
    <location>
        <begin position="462"/>
        <end position="482"/>
    </location>
</feature>